<accession>A0ABQ9HDJ2</accession>
<feature type="compositionally biased region" description="Basic and acidic residues" evidence="1">
    <location>
        <begin position="158"/>
        <end position="175"/>
    </location>
</feature>
<proteinExistence type="predicted"/>
<evidence type="ECO:0000313" key="2">
    <source>
        <dbReference type="EMBL" id="KAJ8882356.1"/>
    </source>
</evidence>
<feature type="compositionally biased region" description="Polar residues" evidence="1">
    <location>
        <begin position="177"/>
        <end position="186"/>
    </location>
</feature>
<dbReference type="EMBL" id="JARBHB010000005">
    <property type="protein sequence ID" value="KAJ8882356.1"/>
    <property type="molecule type" value="Genomic_DNA"/>
</dbReference>
<dbReference type="Proteomes" id="UP001159363">
    <property type="component" value="Chromosome 4"/>
</dbReference>
<evidence type="ECO:0000313" key="3">
    <source>
        <dbReference type="Proteomes" id="UP001159363"/>
    </source>
</evidence>
<feature type="region of interest" description="Disordered" evidence="1">
    <location>
        <begin position="158"/>
        <end position="205"/>
    </location>
</feature>
<sequence>MPNDAAGRRAFSGMSRFPRTCIPALPHRPYTRLASPLSTNHVGAVPMLRILRGPVKYENAFSSRQQPMGIYKLMLGAYSIEVHSVPMFFRENSLALAYPLHHHDSVTALVNYSVLKECFFRHSAVETMLERSTNRKRFGRLLTTMSLEPMGRIEVSMEKRRNGRARKQEIPEKTRQPVASSGTIPTHENPGVARPGIEPASPWWEASRRTAQDRYNKPTRKQRFNSVLLSEVILAFTIYYGTKPGSTFLYILEQRSQYTKLGHVFDTWRPKRRKQPNKTFPGGLGDCTRRGRCALAGMSRRNPVESLRQLQPVMKVEGIIRDETLQRRYFKQHNEPENKKEPSAIGRNFQMLGKINAKFALLFEDILNLGAMAAERLARSPPTKVSRVQSPAGSPDFCKWESCRTMPLVGGFSRGSSVFPAPSLRRCSIFTPIPSSALKTSLLRAAQISSLTHILNLKLFYLCNMFVIGQFFI</sequence>
<gene>
    <name evidence="2" type="ORF">PR048_014158</name>
</gene>
<comment type="caution">
    <text evidence="2">The sequence shown here is derived from an EMBL/GenBank/DDBJ whole genome shotgun (WGS) entry which is preliminary data.</text>
</comment>
<reference evidence="2 3" key="1">
    <citation type="submission" date="2023-02" db="EMBL/GenBank/DDBJ databases">
        <title>LHISI_Scaffold_Assembly.</title>
        <authorList>
            <person name="Stuart O.P."/>
            <person name="Cleave R."/>
            <person name="Magrath M.J.L."/>
            <person name="Mikheyev A.S."/>
        </authorList>
    </citation>
    <scope>NUCLEOTIDE SEQUENCE [LARGE SCALE GENOMIC DNA]</scope>
    <source>
        <strain evidence="2">Daus_M_001</strain>
        <tissue evidence="2">Leg muscle</tissue>
    </source>
</reference>
<keyword evidence="3" id="KW-1185">Reference proteome</keyword>
<evidence type="ECO:0000256" key="1">
    <source>
        <dbReference type="SAM" id="MobiDB-lite"/>
    </source>
</evidence>
<organism evidence="2 3">
    <name type="scientific">Dryococelus australis</name>
    <dbReference type="NCBI Taxonomy" id="614101"/>
    <lineage>
        <taxon>Eukaryota</taxon>
        <taxon>Metazoa</taxon>
        <taxon>Ecdysozoa</taxon>
        <taxon>Arthropoda</taxon>
        <taxon>Hexapoda</taxon>
        <taxon>Insecta</taxon>
        <taxon>Pterygota</taxon>
        <taxon>Neoptera</taxon>
        <taxon>Polyneoptera</taxon>
        <taxon>Phasmatodea</taxon>
        <taxon>Verophasmatodea</taxon>
        <taxon>Anareolatae</taxon>
        <taxon>Phasmatidae</taxon>
        <taxon>Eurycanthinae</taxon>
        <taxon>Dryococelus</taxon>
    </lineage>
</organism>
<name>A0ABQ9HDJ2_9NEOP</name>
<protein>
    <submittedName>
        <fullName evidence="2">Uncharacterized protein</fullName>
    </submittedName>
</protein>